<sequence>MVVKTLIFKTIKDYSYIKGKLQEIINEHNSGPFSESGNIILVNNPKLHLFTSTFKEDDVRFLEVIKLFNKIDELQYLNGKIKASENNYGDIVIYFTPTKEQKQYIDQILKLEGLKKNPVALTIGTIKENFNISMEKREAGLKVLMRKVYSFFRGKKIAFDEAQSITF</sequence>
<name>A0A5B8RMM9_9VIRU</name>
<protein>
    <submittedName>
        <fullName evidence="1">Uncharacterized protein</fullName>
    </submittedName>
</protein>
<reference evidence="1" key="1">
    <citation type="journal article" date="2019" name="Viruses">
        <title>Detection and Characterization of Invertebrate Iridoviruses Found in Reptiles and Prey Insects in Europe over the Past Two Decades.</title>
        <authorList>
            <person name="Papp T."/>
            <person name="Marschang R.E."/>
        </authorList>
    </citation>
    <scope>NUCLEOTIDE SEQUENCE</scope>
    <source>
        <strain evidence="1">Liz-CrIV</strain>
    </source>
</reference>
<evidence type="ECO:0000313" key="1">
    <source>
        <dbReference type="EMBL" id="QEA08287.1"/>
    </source>
</evidence>
<dbReference type="EMBL" id="MN081869">
    <property type="protein sequence ID" value="QEA08287.1"/>
    <property type="molecule type" value="Genomic_DNA"/>
</dbReference>
<accession>A0A5B8RMM9</accession>
<proteinExistence type="predicted"/>
<organism evidence="1">
    <name type="scientific">Iridovirus Liz-CrIV</name>
    <dbReference type="NCBI Taxonomy" id="2594309"/>
    <lineage>
        <taxon>Viruses</taxon>
        <taxon>Varidnaviria</taxon>
        <taxon>Bamfordvirae</taxon>
        <taxon>Nucleocytoviricota</taxon>
        <taxon>Megaviricetes</taxon>
        <taxon>Pimascovirales</taxon>
        <taxon>Pimascovirales incertae sedis</taxon>
        <taxon>Iridoviridae</taxon>
    </lineage>
</organism>